<proteinExistence type="inferred from homology"/>
<evidence type="ECO:0000256" key="4">
    <source>
        <dbReference type="ARBA" id="ARBA00022692"/>
    </source>
</evidence>
<comment type="caution">
    <text evidence="14">The sequence shown here is derived from an EMBL/GenBank/DDBJ whole genome shotgun (WGS) entry which is preliminary data.</text>
</comment>
<keyword evidence="7 11" id="KW-0798">TonB box</keyword>
<evidence type="ECO:0000256" key="9">
    <source>
        <dbReference type="ARBA" id="ARBA00023237"/>
    </source>
</evidence>
<dbReference type="SUPFAM" id="SSF56935">
    <property type="entry name" value="Porins"/>
    <property type="match status" value="1"/>
</dbReference>
<evidence type="ECO:0000256" key="8">
    <source>
        <dbReference type="ARBA" id="ARBA00023136"/>
    </source>
</evidence>
<keyword evidence="8 10" id="KW-0472">Membrane</keyword>
<dbReference type="PANTHER" id="PTHR30069:SF53">
    <property type="entry name" value="COLICIN I RECEPTOR-RELATED"/>
    <property type="match status" value="1"/>
</dbReference>
<dbReference type="Proteomes" id="UP001157133">
    <property type="component" value="Unassembled WGS sequence"/>
</dbReference>
<dbReference type="PANTHER" id="PTHR30069">
    <property type="entry name" value="TONB-DEPENDENT OUTER MEMBRANE RECEPTOR"/>
    <property type="match status" value="1"/>
</dbReference>
<evidence type="ECO:0000259" key="12">
    <source>
        <dbReference type="Pfam" id="PF00593"/>
    </source>
</evidence>
<evidence type="ECO:0000313" key="14">
    <source>
        <dbReference type="EMBL" id="GLX83357.1"/>
    </source>
</evidence>
<accession>A0ABQ6H9A3</accession>
<evidence type="ECO:0000313" key="15">
    <source>
        <dbReference type="Proteomes" id="UP001157133"/>
    </source>
</evidence>
<comment type="subcellular location">
    <subcellularLocation>
        <location evidence="1 10">Cell outer membrane</location>
        <topology evidence="1 10">Multi-pass membrane protein</topology>
    </subcellularLocation>
</comment>
<dbReference type="Pfam" id="PF00593">
    <property type="entry name" value="TonB_dep_Rec_b-barrel"/>
    <property type="match status" value="1"/>
</dbReference>
<dbReference type="EMBL" id="BSSU01000015">
    <property type="protein sequence ID" value="GLX83357.1"/>
    <property type="molecule type" value="Genomic_DNA"/>
</dbReference>
<feature type="domain" description="TonB-dependent receptor-like beta-barrel" evidence="12">
    <location>
        <begin position="222"/>
        <end position="591"/>
    </location>
</feature>
<dbReference type="Pfam" id="PF07715">
    <property type="entry name" value="Plug"/>
    <property type="match status" value="1"/>
</dbReference>
<dbReference type="InterPro" id="IPR039426">
    <property type="entry name" value="TonB-dep_rcpt-like"/>
</dbReference>
<dbReference type="InterPro" id="IPR037066">
    <property type="entry name" value="Plug_dom_sf"/>
</dbReference>
<evidence type="ECO:0000259" key="13">
    <source>
        <dbReference type="Pfam" id="PF07715"/>
    </source>
</evidence>
<dbReference type="PROSITE" id="PS52016">
    <property type="entry name" value="TONB_DEPENDENT_REC_3"/>
    <property type="match status" value="1"/>
</dbReference>
<name>A0ABQ6H9A3_9GAMM</name>
<dbReference type="InterPro" id="IPR000531">
    <property type="entry name" value="Beta-barrel_TonB"/>
</dbReference>
<evidence type="ECO:0000256" key="2">
    <source>
        <dbReference type="ARBA" id="ARBA00022448"/>
    </source>
</evidence>
<sequence length="617" mass="68702">MKHQQLKQNSKPNQPSRLTALTVAMIIGSSFSVISYAEDEVITVTASRSDNQLIEQLANQIVINQADIAKIQPKSMSELLSTVAGIDISSQGGRGQSASLYLRGANASHTLFLVNGMRVSSASLGLTDIQTIAPELIERIEIIKGPRAALWGSDAIGGVVNIFTRELEQGEGFVGASMGADSYRQIKAGAGFSHGDGHSSLSFNHEESDGFDVFQGVQDDADGYEYDTLALRGQQNINSDFELSWLVQATEGDNEYDNAWGADQTYIKQHLWYVKSAYEWQVGHVQNSLNVTLGQNRDYAKNYGNGVDKEDGSFFETRRDQLSVVNNSQVWPHFQVNFGADFYSESLNSTTDFTLSSRDIYGVFAQGLYQADKATFELALRYDDIEHIDSEVTYNAGVAYQLSKNNKLTLNLGTGFKAPTFNDLYWPADPYSSGNPDLVPETSQTFELIFDSHLRGVDVSASVFSSTIDDLIDWQPDENFFYQPMNVNEVEINGVELLASYQGFGGRHQFTASYIDTEDKSTGEQLARRAKELVGYQFDTTFYGVDFYIDYQFNGEREEGTQTLDSYHLVNLSLNYGLSESLSTQLKLTNVLDEDYQTAVNYNTQDRALYLGLTYQM</sequence>
<organism evidence="14 15">
    <name type="scientific">Thalassotalea eurytherma</name>
    <dbReference type="NCBI Taxonomy" id="1144278"/>
    <lineage>
        <taxon>Bacteria</taxon>
        <taxon>Pseudomonadati</taxon>
        <taxon>Pseudomonadota</taxon>
        <taxon>Gammaproteobacteria</taxon>
        <taxon>Alteromonadales</taxon>
        <taxon>Colwelliaceae</taxon>
        <taxon>Thalassotalea</taxon>
    </lineage>
</organism>
<keyword evidence="2 10" id="KW-0813">Transport</keyword>
<evidence type="ECO:0000256" key="11">
    <source>
        <dbReference type="RuleBase" id="RU003357"/>
    </source>
</evidence>
<dbReference type="RefSeq" id="WP_284208785.1">
    <property type="nucleotide sequence ID" value="NZ_BSSU01000015.1"/>
</dbReference>
<evidence type="ECO:0000256" key="1">
    <source>
        <dbReference type="ARBA" id="ARBA00004571"/>
    </source>
</evidence>
<feature type="domain" description="TonB-dependent receptor plug" evidence="13">
    <location>
        <begin position="58"/>
        <end position="159"/>
    </location>
</feature>
<dbReference type="Gene3D" id="2.170.130.10">
    <property type="entry name" value="TonB-dependent receptor, plug domain"/>
    <property type="match status" value="1"/>
</dbReference>
<protein>
    <submittedName>
        <fullName evidence="14">TonB-dependent receptor</fullName>
    </submittedName>
</protein>
<keyword evidence="9 10" id="KW-0998">Cell outer membrane</keyword>
<keyword evidence="4 10" id="KW-0812">Transmembrane</keyword>
<evidence type="ECO:0000256" key="6">
    <source>
        <dbReference type="ARBA" id="ARBA00023065"/>
    </source>
</evidence>
<keyword evidence="5" id="KW-0732">Signal</keyword>
<keyword evidence="15" id="KW-1185">Reference proteome</keyword>
<dbReference type="InterPro" id="IPR036942">
    <property type="entry name" value="Beta-barrel_TonB_sf"/>
</dbReference>
<keyword evidence="6" id="KW-0406">Ion transport</keyword>
<keyword evidence="14" id="KW-0675">Receptor</keyword>
<evidence type="ECO:0000256" key="7">
    <source>
        <dbReference type="ARBA" id="ARBA00023077"/>
    </source>
</evidence>
<keyword evidence="3 10" id="KW-1134">Transmembrane beta strand</keyword>
<reference evidence="14 15" key="1">
    <citation type="submission" date="2023-03" db="EMBL/GenBank/DDBJ databases">
        <title>Draft genome sequence of Thalassotalea eurytherma JCM 18482T.</title>
        <authorList>
            <person name="Sawabe T."/>
        </authorList>
    </citation>
    <scope>NUCLEOTIDE SEQUENCE [LARGE SCALE GENOMIC DNA]</scope>
    <source>
        <strain evidence="14 15">JCM 18482</strain>
    </source>
</reference>
<gene>
    <name evidence="14" type="ORF">theurythT_28100</name>
</gene>
<evidence type="ECO:0000256" key="10">
    <source>
        <dbReference type="PROSITE-ProRule" id="PRU01360"/>
    </source>
</evidence>
<comment type="similarity">
    <text evidence="10 11">Belongs to the TonB-dependent receptor family.</text>
</comment>
<evidence type="ECO:0000256" key="5">
    <source>
        <dbReference type="ARBA" id="ARBA00022729"/>
    </source>
</evidence>
<evidence type="ECO:0000256" key="3">
    <source>
        <dbReference type="ARBA" id="ARBA00022452"/>
    </source>
</evidence>
<dbReference type="Gene3D" id="2.40.170.20">
    <property type="entry name" value="TonB-dependent receptor, beta-barrel domain"/>
    <property type="match status" value="1"/>
</dbReference>
<dbReference type="InterPro" id="IPR012910">
    <property type="entry name" value="Plug_dom"/>
</dbReference>
<dbReference type="CDD" id="cd01347">
    <property type="entry name" value="ligand_gated_channel"/>
    <property type="match status" value="1"/>
</dbReference>